<protein>
    <recommendedName>
        <fullName evidence="6">Peptide deformylase</fullName>
        <shortName evidence="6">PDF</shortName>
        <ecNumber evidence="6">3.5.1.88</ecNumber>
    </recommendedName>
    <alternativeName>
        <fullName evidence="6">Polypeptide deformylase</fullName>
    </alternativeName>
</protein>
<comment type="catalytic activity">
    <reaction evidence="6">
        <text>N-terminal N-formyl-L-methionyl-[peptide] + H2O = N-terminal L-methionyl-[peptide] + formate</text>
        <dbReference type="Rhea" id="RHEA:24420"/>
        <dbReference type="Rhea" id="RHEA-COMP:10639"/>
        <dbReference type="Rhea" id="RHEA-COMP:10640"/>
        <dbReference type="ChEBI" id="CHEBI:15377"/>
        <dbReference type="ChEBI" id="CHEBI:15740"/>
        <dbReference type="ChEBI" id="CHEBI:49298"/>
        <dbReference type="ChEBI" id="CHEBI:64731"/>
        <dbReference type="EC" id="3.5.1.88"/>
    </reaction>
</comment>
<comment type="function">
    <text evidence="6">Removes the formyl group from the N-terminal Met of newly synthesized proteins. Requires at least a dipeptide for an efficient rate of reaction. N-terminal L-methionine is a prerequisite for activity but the enzyme has broad specificity at other positions.</text>
</comment>
<feature type="binding site" evidence="6">
    <location>
        <position position="133"/>
    </location>
    <ligand>
        <name>Fe cation</name>
        <dbReference type="ChEBI" id="CHEBI:24875"/>
    </ligand>
</feature>
<dbReference type="PANTHER" id="PTHR10458:SF22">
    <property type="entry name" value="PEPTIDE DEFORMYLASE"/>
    <property type="match status" value="1"/>
</dbReference>
<comment type="caution">
    <text evidence="7">The sequence shown here is derived from an EMBL/GenBank/DDBJ whole genome shotgun (WGS) entry which is preliminary data.</text>
</comment>
<feature type="binding site" evidence="6">
    <location>
        <position position="137"/>
    </location>
    <ligand>
        <name>Fe cation</name>
        <dbReference type="ChEBI" id="CHEBI:24875"/>
    </ligand>
</feature>
<feature type="active site" evidence="6">
    <location>
        <position position="134"/>
    </location>
</feature>
<keyword evidence="2 6" id="KW-0479">Metal-binding</keyword>
<dbReference type="Gene3D" id="3.90.45.10">
    <property type="entry name" value="Peptide deformylase"/>
    <property type="match status" value="1"/>
</dbReference>
<dbReference type="PIRSF" id="PIRSF004749">
    <property type="entry name" value="Pep_def"/>
    <property type="match status" value="1"/>
</dbReference>
<dbReference type="AlphaFoldDB" id="A0A8J7QPA0"/>
<keyword evidence="4 6" id="KW-0648">Protein biosynthesis</keyword>
<dbReference type="PANTHER" id="PTHR10458">
    <property type="entry name" value="PEPTIDE DEFORMYLASE"/>
    <property type="match status" value="1"/>
</dbReference>
<sequence length="170" mass="18637">MAEIVVYGDPVLEKVAEPVTVFDEELARFVADMHQTMIKAHGVGLAAPQVGVSKQVCIIDLSVGENPDDLFVLINPEILEVDGSQKGEEGCLSFPDIITVVERPNSVKVRAQNIAGTTVELEAEGFLARAFLHEIDHLNGVLFTERVSNLKRNMIKKKVSKRVKAGTWNS</sequence>
<evidence type="ECO:0000256" key="2">
    <source>
        <dbReference type="ARBA" id="ARBA00022723"/>
    </source>
</evidence>
<keyword evidence="3 6" id="KW-0378">Hydrolase</keyword>
<dbReference type="HAMAP" id="MF_00163">
    <property type="entry name" value="Pep_deformylase"/>
    <property type="match status" value="1"/>
</dbReference>
<dbReference type="EMBL" id="JAFREP010000032">
    <property type="protein sequence ID" value="MBO1322133.1"/>
    <property type="molecule type" value="Genomic_DNA"/>
</dbReference>
<evidence type="ECO:0000256" key="4">
    <source>
        <dbReference type="ARBA" id="ARBA00022917"/>
    </source>
</evidence>
<evidence type="ECO:0000256" key="3">
    <source>
        <dbReference type="ARBA" id="ARBA00022801"/>
    </source>
</evidence>
<proteinExistence type="inferred from homology"/>
<evidence type="ECO:0000256" key="6">
    <source>
        <dbReference type="HAMAP-Rule" id="MF_00163"/>
    </source>
</evidence>
<name>A0A8J7QPA0_9BACT</name>
<dbReference type="Proteomes" id="UP000664417">
    <property type="component" value="Unassembled WGS sequence"/>
</dbReference>
<dbReference type="GO" id="GO:0046872">
    <property type="term" value="F:metal ion binding"/>
    <property type="evidence" value="ECO:0007669"/>
    <property type="project" value="UniProtKB-KW"/>
</dbReference>
<dbReference type="FunFam" id="3.90.45.10:FF:000005">
    <property type="entry name" value="Peptide deformylase"/>
    <property type="match status" value="1"/>
</dbReference>
<dbReference type="NCBIfam" id="NF001159">
    <property type="entry name" value="PRK00150.1-3"/>
    <property type="match status" value="1"/>
</dbReference>
<dbReference type="RefSeq" id="WP_207862106.1">
    <property type="nucleotide sequence ID" value="NZ_JAFREP010000032.1"/>
</dbReference>
<dbReference type="PRINTS" id="PR01576">
    <property type="entry name" value="PDEFORMYLASE"/>
</dbReference>
<keyword evidence="5 6" id="KW-0408">Iron</keyword>
<dbReference type="EC" id="3.5.1.88" evidence="6"/>
<dbReference type="InterPro" id="IPR036821">
    <property type="entry name" value="Peptide_deformylase_sf"/>
</dbReference>
<dbReference type="GO" id="GO:0006412">
    <property type="term" value="P:translation"/>
    <property type="evidence" value="ECO:0007669"/>
    <property type="project" value="UniProtKB-UniRule"/>
</dbReference>
<dbReference type="NCBIfam" id="TIGR00079">
    <property type="entry name" value="pept_deformyl"/>
    <property type="match status" value="1"/>
</dbReference>
<dbReference type="Pfam" id="PF01327">
    <property type="entry name" value="Pep_deformylase"/>
    <property type="match status" value="1"/>
</dbReference>
<feature type="binding site" evidence="6">
    <location>
        <position position="91"/>
    </location>
    <ligand>
        <name>Fe cation</name>
        <dbReference type="ChEBI" id="CHEBI:24875"/>
    </ligand>
</feature>
<evidence type="ECO:0000313" key="8">
    <source>
        <dbReference type="Proteomes" id="UP000664417"/>
    </source>
</evidence>
<comment type="similarity">
    <text evidence="1 6">Belongs to the polypeptide deformylase family.</text>
</comment>
<evidence type="ECO:0000256" key="5">
    <source>
        <dbReference type="ARBA" id="ARBA00023004"/>
    </source>
</evidence>
<dbReference type="InterPro" id="IPR023635">
    <property type="entry name" value="Peptide_deformylase"/>
</dbReference>
<evidence type="ECO:0000256" key="1">
    <source>
        <dbReference type="ARBA" id="ARBA00010759"/>
    </source>
</evidence>
<evidence type="ECO:0000313" key="7">
    <source>
        <dbReference type="EMBL" id="MBO1322133.1"/>
    </source>
</evidence>
<organism evidence="7 8">
    <name type="scientific">Acanthopleuribacter pedis</name>
    <dbReference type="NCBI Taxonomy" id="442870"/>
    <lineage>
        <taxon>Bacteria</taxon>
        <taxon>Pseudomonadati</taxon>
        <taxon>Acidobacteriota</taxon>
        <taxon>Holophagae</taxon>
        <taxon>Acanthopleuribacterales</taxon>
        <taxon>Acanthopleuribacteraceae</taxon>
        <taxon>Acanthopleuribacter</taxon>
    </lineage>
</organism>
<reference evidence="7" key="1">
    <citation type="submission" date="2021-03" db="EMBL/GenBank/DDBJ databases">
        <authorList>
            <person name="Wang G."/>
        </authorList>
    </citation>
    <scope>NUCLEOTIDE SEQUENCE</scope>
    <source>
        <strain evidence="7">KCTC 12899</strain>
    </source>
</reference>
<accession>A0A8J7QPA0</accession>
<dbReference type="GO" id="GO:0042586">
    <property type="term" value="F:peptide deformylase activity"/>
    <property type="evidence" value="ECO:0007669"/>
    <property type="project" value="UniProtKB-UniRule"/>
</dbReference>
<gene>
    <name evidence="6 7" type="primary">def</name>
    <name evidence="7" type="ORF">J3U88_26900</name>
</gene>
<dbReference type="SUPFAM" id="SSF56420">
    <property type="entry name" value="Peptide deformylase"/>
    <property type="match status" value="1"/>
</dbReference>
<dbReference type="CDD" id="cd00487">
    <property type="entry name" value="Pep_deformylase"/>
    <property type="match status" value="1"/>
</dbReference>
<comment type="cofactor">
    <cofactor evidence="6">
        <name>Fe(2+)</name>
        <dbReference type="ChEBI" id="CHEBI:29033"/>
    </cofactor>
    <text evidence="6">Binds 1 Fe(2+) ion.</text>
</comment>
<keyword evidence="8" id="KW-1185">Reference proteome</keyword>